<keyword evidence="1" id="KW-0175">Coiled coil</keyword>
<evidence type="ECO:0008006" key="5">
    <source>
        <dbReference type="Google" id="ProtNLM"/>
    </source>
</evidence>
<proteinExistence type="predicted"/>
<gene>
    <name evidence="3" type="ORF">J3R30DRAFT_1675998</name>
</gene>
<feature type="compositionally biased region" description="Low complexity" evidence="2">
    <location>
        <begin position="43"/>
        <end position="55"/>
    </location>
</feature>
<dbReference type="EMBL" id="JAOTPV010000037">
    <property type="protein sequence ID" value="KAJ4468125.1"/>
    <property type="molecule type" value="Genomic_DNA"/>
</dbReference>
<comment type="caution">
    <text evidence="3">The sequence shown here is derived from an EMBL/GenBank/DDBJ whole genome shotgun (WGS) entry which is preliminary data.</text>
</comment>
<name>A0A9W8ZWR9_9AGAR</name>
<dbReference type="AlphaFoldDB" id="A0A9W8ZWR9"/>
<feature type="region of interest" description="Disordered" evidence="2">
    <location>
        <begin position="331"/>
        <end position="370"/>
    </location>
</feature>
<evidence type="ECO:0000313" key="4">
    <source>
        <dbReference type="Proteomes" id="UP001150266"/>
    </source>
</evidence>
<dbReference type="SUPFAM" id="SSF50729">
    <property type="entry name" value="PH domain-like"/>
    <property type="match status" value="1"/>
</dbReference>
<feature type="coiled-coil region" evidence="1">
    <location>
        <begin position="757"/>
        <end position="784"/>
    </location>
</feature>
<accession>A0A9W8ZWR9</accession>
<evidence type="ECO:0000256" key="1">
    <source>
        <dbReference type="SAM" id="Coils"/>
    </source>
</evidence>
<dbReference type="Proteomes" id="UP001150266">
    <property type="component" value="Unassembled WGS sequence"/>
</dbReference>
<feature type="region of interest" description="Disordered" evidence="2">
    <location>
        <begin position="1"/>
        <end position="64"/>
    </location>
</feature>
<evidence type="ECO:0000313" key="3">
    <source>
        <dbReference type="EMBL" id="KAJ4468125.1"/>
    </source>
</evidence>
<sequence>MGPRPLGSRDSRRSFTGLQSHGSAKQLIELYEHRQQTIPSTPPSSSLRKPSSPSPRQKKDKSPIRQSFSKVIGLFKKGTSSRQIRDLTPLQSTPSGSRLSGPLLYLSRNESDCPIWTPCTAALESGNLQLTYSTPCTNFNSYPIQLKCCSDVRSLSTCEIPDDELILLRATAAGHGDPRLFELVFDGATEKFAAPSVTDRASWVSTIWDSILLMQESKSVYRFEDSEKLHSTRLETSLTMPIADLSKPLPPPLEERSLPDLPPPSDCDFDNVPAFFCAPLKTLDDFPNIQPERDSLPCSIPPIIAHSLSVPPTSTQSLRSTSIANLSKRSMVKQRLAQMEKDHSQDFSPVSPRRNRPLPSPLSPRKDQCTYRTNPTQAMQRTNTSDSIVDSYSYSNQTALASTPLWTQSAMTPIAEDDRSEVSGTHVLHNAFPLRVDTRAEVLYPSKAEIESSGGFPIQPQADHDTGGPIAAQEVQNSEQMIALNDIRHTLSDVDKKVSNTTSTLLSIDQILEELRNRIDSTVSESYSNMSGASVQDMTGIQKSLDGLQVLLTADVVDALKRLEEDSKSRASRTSESSACYSNLASSEIQTQLTDALALLRDQNEKNAERDLLQTDSVRYLNELNVWLESFVNGGTAQIQMLSTMLQQVLHSFGAIPSPDGVQAPGEGEFHYQDNAALRTPFPNAIGHLNGRGGASDPLSTQAVFELIERQKQDHEGLLRLLTSELSNEIKGERLRFVEAMKEATAINVQAHVDEFKKELKREVRGMTQEVGRLHQEKQSIENQIADLFAFYSKQAKNGGIPPGSVPAFEEALSSYSTPQRGRGVGGVGGLRTPQPSPERRRRNGF</sequence>
<organism evidence="3 4">
    <name type="scientific">Lentinula aciculospora</name>
    <dbReference type="NCBI Taxonomy" id="153920"/>
    <lineage>
        <taxon>Eukaryota</taxon>
        <taxon>Fungi</taxon>
        <taxon>Dikarya</taxon>
        <taxon>Basidiomycota</taxon>
        <taxon>Agaricomycotina</taxon>
        <taxon>Agaricomycetes</taxon>
        <taxon>Agaricomycetidae</taxon>
        <taxon>Agaricales</taxon>
        <taxon>Marasmiineae</taxon>
        <taxon>Omphalotaceae</taxon>
        <taxon>Lentinula</taxon>
    </lineage>
</organism>
<feature type="region of interest" description="Disordered" evidence="2">
    <location>
        <begin position="811"/>
        <end position="846"/>
    </location>
</feature>
<keyword evidence="4" id="KW-1185">Reference proteome</keyword>
<reference evidence="3" key="1">
    <citation type="submission" date="2022-08" db="EMBL/GenBank/DDBJ databases">
        <title>A Global Phylogenomic Analysis of the Shiitake Genus Lentinula.</title>
        <authorList>
            <consortium name="DOE Joint Genome Institute"/>
            <person name="Sierra-Patev S."/>
            <person name="Min B."/>
            <person name="Naranjo-Ortiz M."/>
            <person name="Looney B."/>
            <person name="Konkel Z."/>
            <person name="Slot J.C."/>
            <person name="Sakamoto Y."/>
            <person name="Steenwyk J.L."/>
            <person name="Rokas A."/>
            <person name="Carro J."/>
            <person name="Camarero S."/>
            <person name="Ferreira P."/>
            <person name="Molpeceres G."/>
            <person name="Ruiz-Duenas F.J."/>
            <person name="Serrano A."/>
            <person name="Henrissat B."/>
            <person name="Drula E."/>
            <person name="Hughes K.W."/>
            <person name="Mata J.L."/>
            <person name="Ishikawa N.K."/>
            <person name="Vargas-Isla R."/>
            <person name="Ushijima S."/>
            <person name="Smith C.A."/>
            <person name="Ahrendt S."/>
            <person name="Andreopoulos W."/>
            <person name="He G."/>
            <person name="Labutti K."/>
            <person name="Lipzen A."/>
            <person name="Ng V."/>
            <person name="Riley R."/>
            <person name="Sandor L."/>
            <person name="Barry K."/>
            <person name="Martinez A.T."/>
            <person name="Xiao Y."/>
            <person name="Gibbons J.G."/>
            <person name="Terashima K."/>
            <person name="Grigoriev I.V."/>
            <person name="Hibbett D.S."/>
        </authorList>
    </citation>
    <scope>NUCLEOTIDE SEQUENCE</scope>
    <source>
        <strain evidence="3">JLM2183</strain>
    </source>
</reference>
<evidence type="ECO:0000256" key="2">
    <source>
        <dbReference type="SAM" id="MobiDB-lite"/>
    </source>
</evidence>
<protein>
    <recommendedName>
        <fullName evidence="5">PH domain-containing protein</fullName>
    </recommendedName>
</protein>
<dbReference type="OrthoDB" id="2261329at2759"/>
<feature type="compositionally biased region" description="Polar residues" evidence="2">
    <location>
        <begin position="14"/>
        <end position="23"/>
    </location>
</feature>